<protein>
    <submittedName>
        <fullName evidence="6">Putative hydrolase</fullName>
    </submittedName>
</protein>
<name>B0SRS4_LEPBP</name>
<dbReference type="SUPFAM" id="SSF54197">
    <property type="entry name" value="HIT-like"/>
    <property type="match status" value="1"/>
</dbReference>
<dbReference type="GO" id="GO:0000166">
    <property type="term" value="F:nucleotide binding"/>
    <property type="evidence" value="ECO:0007669"/>
    <property type="project" value="UniProtKB-KW"/>
</dbReference>
<dbReference type="InterPro" id="IPR036265">
    <property type="entry name" value="HIT-like_sf"/>
</dbReference>
<dbReference type="PROSITE" id="PS51084">
    <property type="entry name" value="HIT_2"/>
    <property type="match status" value="1"/>
</dbReference>
<sequence>MSKSLQSFNPSRRLKVSMSSYEEHSIRKNLFSIGKLGYAKGDRPNVECILCGVRDKNEIVPNLTIAETDLSIVSINLFPYNPGHIIIFPKRHIIHYLELTDEEALDIHRLTQKTMRILEQQWKVQGFNTGYNLGKNSGGSIPHIHEHIVPRFPNEAGFLDVLSNTRIVIYEPYQMWEDLKKLWVKEEN</sequence>
<accession>B0SRS4</accession>
<dbReference type="GO" id="GO:0016787">
    <property type="term" value="F:hydrolase activity"/>
    <property type="evidence" value="ECO:0007669"/>
    <property type="project" value="UniProtKB-KW"/>
</dbReference>
<feature type="binding site" evidence="3">
    <location>
        <position position="76"/>
    </location>
    <ligand>
        <name>substrate</name>
    </ligand>
</feature>
<dbReference type="Pfam" id="PF01230">
    <property type="entry name" value="HIT"/>
    <property type="match status" value="1"/>
</dbReference>
<evidence type="ECO:0000256" key="3">
    <source>
        <dbReference type="PIRSR" id="PIRSR639383-2"/>
    </source>
</evidence>
<reference evidence="6 7" key="1">
    <citation type="journal article" date="2008" name="PLoS ONE">
        <title>Genome sequence of the saprophyte Leptospira biflexa provides insights into the evolution of Leptospira and the pathogenesis of leptospirosis.</title>
        <authorList>
            <person name="Picardeau M."/>
            <person name="Bulach D.M."/>
            <person name="Bouchier C."/>
            <person name="Zuerner R.L."/>
            <person name="Zidane N."/>
            <person name="Wilson P.J."/>
            <person name="Creno S."/>
            <person name="Kuczek E.S."/>
            <person name="Bommezzadri S."/>
            <person name="Davis J.C."/>
            <person name="McGrath A."/>
            <person name="Johnson M.J."/>
            <person name="Boursaux-Eude C."/>
            <person name="Seemann T."/>
            <person name="Rouy Z."/>
            <person name="Coppel R.L."/>
            <person name="Rood J.I."/>
            <person name="Lajus A."/>
            <person name="Davies J.K."/>
            <person name="Medigue C."/>
            <person name="Adler B."/>
        </authorList>
    </citation>
    <scope>NUCLEOTIDE SEQUENCE [LARGE SCALE GENOMIC DNA]</scope>
    <source>
        <strain evidence="7">Patoc 1 / ATCC 23582 / Paris</strain>
    </source>
</reference>
<evidence type="ECO:0000256" key="1">
    <source>
        <dbReference type="ARBA" id="ARBA00022741"/>
    </source>
</evidence>
<dbReference type="EMBL" id="CP000786">
    <property type="protein sequence ID" value="ABZ97869.1"/>
    <property type="molecule type" value="Genomic_DNA"/>
</dbReference>
<keyword evidence="7" id="KW-1185">Reference proteome</keyword>
<dbReference type="InterPro" id="IPR052908">
    <property type="entry name" value="AP-4-A_phosphorylase"/>
</dbReference>
<feature type="domain" description="HIT" evidence="5">
    <location>
        <begin position="51"/>
        <end position="158"/>
    </location>
</feature>
<dbReference type="InterPro" id="IPR039383">
    <property type="entry name" value="FHIT"/>
</dbReference>
<feature type="binding site" evidence="3">
    <location>
        <position position="147"/>
    </location>
    <ligand>
        <name>substrate</name>
    </ligand>
</feature>
<keyword evidence="1" id="KW-0547">Nucleotide-binding</keyword>
<dbReference type="InterPro" id="IPR011146">
    <property type="entry name" value="HIT-like"/>
</dbReference>
<organism evidence="6 7">
    <name type="scientific">Leptospira biflexa serovar Patoc (strain Patoc 1 / ATCC 23582 / Paris)</name>
    <dbReference type="NCBI Taxonomy" id="456481"/>
    <lineage>
        <taxon>Bacteria</taxon>
        <taxon>Pseudomonadati</taxon>
        <taxon>Spirochaetota</taxon>
        <taxon>Spirochaetia</taxon>
        <taxon>Leptospirales</taxon>
        <taxon>Leptospiraceae</taxon>
        <taxon>Leptospira</taxon>
    </lineage>
</organism>
<evidence type="ECO:0000256" key="2">
    <source>
        <dbReference type="PIRSR" id="PIRSR639383-1"/>
    </source>
</evidence>
<evidence type="ECO:0000313" key="6">
    <source>
        <dbReference type="EMBL" id="ABZ97869.1"/>
    </source>
</evidence>
<proteinExistence type="predicted"/>
<gene>
    <name evidence="6" type="ordered locus">LEPBI_I1763</name>
</gene>
<dbReference type="STRING" id="456481.LEPBI_I1763"/>
<dbReference type="HOGENOM" id="CLU_056776_1_2_12"/>
<dbReference type="PANTHER" id="PTHR42997:SF1">
    <property type="entry name" value="AP-4-A PHOSPHORYLASE"/>
    <property type="match status" value="1"/>
</dbReference>
<dbReference type="AlphaFoldDB" id="B0SRS4"/>
<keyword evidence="6" id="KW-0378">Hydrolase</keyword>
<evidence type="ECO:0000313" key="7">
    <source>
        <dbReference type="Proteomes" id="UP000001847"/>
    </source>
</evidence>
<dbReference type="CDD" id="cd01275">
    <property type="entry name" value="FHIT"/>
    <property type="match status" value="1"/>
</dbReference>
<evidence type="ECO:0000259" key="5">
    <source>
        <dbReference type="PROSITE" id="PS51084"/>
    </source>
</evidence>
<dbReference type="PANTHER" id="PTHR42997">
    <property type="entry name" value="HIT FAMILY HYDROLASE"/>
    <property type="match status" value="1"/>
</dbReference>
<feature type="active site" description="Tele-AMP-histidine intermediate" evidence="2">
    <location>
        <position position="145"/>
    </location>
</feature>
<evidence type="ECO:0000256" key="4">
    <source>
        <dbReference type="PROSITE-ProRule" id="PRU00464"/>
    </source>
</evidence>
<dbReference type="Gene3D" id="3.30.428.10">
    <property type="entry name" value="HIT-like"/>
    <property type="match status" value="1"/>
</dbReference>
<feature type="short sequence motif" description="Histidine triad motif" evidence="4">
    <location>
        <begin position="143"/>
        <end position="147"/>
    </location>
</feature>
<dbReference type="Proteomes" id="UP000001847">
    <property type="component" value="Chromosome I"/>
</dbReference>
<dbReference type="KEGG" id="lbi:LEPBI_I1763"/>